<evidence type="ECO:0000256" key="2">
    <source>
        <dbReference type="ARBA" id="ARBA00022737"/>
    </source>
</evidence>
<dbReference type="AlphaFoldDB" id="A0A1V9Y8G1"/>
<dbReference type="InterPro" id="IPR000504">
    <property type="entry name" value="RRM_dom"/>
</dbReference>
<feature type="compositionally biased region" description="Low complexity" evidence="6">
    <location>
        <begin position="214"/>
        <end position="228"/>
    </location>
</feature>
<dbReference type="GO" id="GO:0003729">
    <property type="term" value="F:mRNA binding"/>
    <property type="evidence" value="ECO:0007669"/>
    <property type="project" value="TreeGrafter"/>
</dbReference>
<protein>
    <recommendedName>
        <fullName evidence="7">RRM domain-containing protein</fullName>
    </recommendedName>
</protein>
<dbReference type="InterPro" id="IPR012677">
    <property type="entry name" value="Nucleotide-bd_a/b_plait_sf"/>
</dbReference>
<feature type="region of interest" description="Disordered" evidence="6">
    <location>
        <begin position="109"/>
        <end position="251"/>
    </location>
</feature>
<keyword evidence="2" id="KW-0677">Repeat</keyword>
<dbReference type="SMART" id="SM00360">
    <property type="entry name" value="RRM"/>
    <property type="match status" value="4"/>
</dbReference>
<evidence type="ECO:0000259" key="7">
    <source>
        <dbReference type="PROSITE" id="PS50102"/>
    </source>
</evidence>
<evidence type="ECO:0000256" key="5">
    <source>
        <dbReference type="PROSITE-ProRule" id="PRU00176"/>
    </source>
</evidence>
<dbReference type="InterPro" id="IPR051945">
    <property type="entry name" value="RRM_MRD1_RNA_proc_ribogen"/>
</dbReference>
<dbReference type="GO" id="GO:0005730">
    <property type="term" value="C:nucleolus"/>
    <property type="evidence" value="ECO:0007669"/>
    <property type="project" value="TreeGrafter"/>
</dbReference>
<reference evidence="8 9" key="1">
    <citation type="journal article" date="2014" name="Genome Biol. Evol.">
        <title>The secreted proteins of Achlya hypogyna and Thraustotheca clavata identify the ancestral oomycete secretome and reveal gene acquisitions by horizontal gene transfer.</title>
        <authorList>
            <person name="Misner I."/>
            <person name="Blouin N."/>
            <person name="Leonard G."/>
            <person name="Richards T.A."/>
            <person name="Lane C.E."/>
        </authorList>
    </citation>
    <scope>NUCLEOTIDE SEQUENCE [LARGE SCALE GENOMIC DNA]</scope>
    <source>
        <strain evidence="8 9">ATCC 34112</strain>
    </source>
</reference>
<gene>
    <name evidence="8" type="ORF">THRCLA_11213</name>
</gene>
<evidence type="ECO:0000256" key="6">
    <source>
        <dbReference type="SAM" id="MobiDB-lite"/>
    </source>
</evidence>
<feature type="domain" description="RRM" evidence="7">
    <location>
        <begin position="2"/>
        <end position="84"/>
    </location>
</feature>
<organism evidence="8 9">
    <name type="scientific">Thraustotheca clavata</name>
    <dbReference type="NCBI Taxonomy" id="74557"/>
    <lineage>
        <taxon>Eukaryota</taxon>
        <taxon>Sar</taxon>
        <taxon>Stramenopiles</taxon>
        <taxon>Oomycota</taxon>
        <taxon>Saprolegniomycetes</taxon>
        <taxon>Saprolegniales</taxon>
        <taxon>Achlyaceae</taxon>
        <taxon>Thraustotheca</taxon>
    </lineage>
</organism>
<dbReference type="SMART" id="SM00361">
    <property type="entry name" value="RRM_1"/>
    <property type="match status" value="2"/>
</dbReference>
<evidence type="ECO:0000256" key="4">
    <source>
        <dbReference type="ARBA" id="ARBA00023242"/>
    </source>
</evidence>
<feature type="domain" description="RRM" evidence="7">
    <location>
        <begin position="271"/>
        <end position="350"/>
    </location>
</feature>
<dbReference type="InterPro" id="IPR035979">
    <property type="entry name" value="RBD_domain_sf"/>
</dbReference>
<feature type="compositionally biased region" description="Acidic residues" evidence="6">
    <location>
        <begin position="476"/>
        <end position="495"/>
    </location>
</feature>
<sequence>MSTIFVRNLAYGISQQELENLFGDIGPVKKVSLIKDKGRRKDEMLTRGFAFVKFAMEADAKMALEKLNNTEFQGRKLCLDIAKEKAGIHPSHKKQQQSFTAFTEVTKKEEVVEETQENEQVEETTAEESKPKKEKKEKKAKKEKKKDLEEGNEVIEESKPKKEKKEKKEKVKEAKEITQEPTEAENEEKASKKAKKAKKEKKNKTEDKEESTEANEATTEAQTEESVAPAEKDTTEETHMQSERNARRREHRELLRQAKVRREQSATSEEKSIVIYGLSDSITEKHLKIKMKKIGPTTKIELKKEPNAHGAEEPVAYVEWVSLDSKKKSLEKLDNHIFKGCTMIVRGMESNTSSLTEKDGVRLIVRNLQFDVKDADLTKLFKKHGPLAEVRVVRLQPDEKHPLGRSRGFGFVQYKNKLDAQKAIEEINGLKFKGREIVVDYAISKSEYVKSQNETQAESTEENDDENTEENKVNEDENVLVDDEEIDENVEEDDVEDKRVENDDEVDEDAEVDEDDEEENELDEDDGEEEPDSKRPKVDSEDQMFRTVFIRNLSFQTTELHLKASMESEFGPVEYARVVMDHAAGLSKGVAFVRFRTKEAADAAIARGSVKDEKDEKKKAKSSVSGGLFHDSALLDGDGVYVDNRLLSITRAVNKDDAVRLADENSATRKAKDKRNMYLAYEGTINVNKTSDEELSLPKMDIEKRRRAIKEKKEKLKNPLFFISPVRLSVRNLALAVGRINIILFKRLTFTCR</sequence>
<feature type="region of interest" description="Disordered" evidence="6">
    <location>
        <begin position="450"/>
        <end position="540"/>
    </location>
</feature>
<dbReference type="CDD" id="cd12414">
    <property type="entry name" value="RRM2_RBM28_like"/>
    <property type="match status" value="1"/>
</dbReference>
<dbReference type="SUPFAM" id="SSF54928">
    <property type="entry name" value="RNA-binding domain, RBD"/>
    <property type="match status" value="3"/>
</dbReference>
<dbReference type="PANTHER" id="PTHR48039">
    <property type="entry name" value="RNA-BINDING MOTIF PROTEIN 14B"/>
    <property type="match status" value="1"/>
</dbReference>
<proteinExistence type="predicted"/>
<feature type="compositionally biased region" description="Basic and acidic residues" evidence="6">
    <location>
        <begin position="230"/>
        <end position="251"/>
    </location>
</feature>
<dbReference type="Proteomes" id="UP000243217">
    <property type="component" value="Unassembled WGS sequence"/>
</dbReference>
<keyword evidence="9" id="KW-1185">Reference proteome</keyword>
<evidence type="ECO:0000313" key="9">
    <source>
        <dbReference type="Proteomes" id="UP000243217"/>
    </source>
</evidence>
<dbReference type="InterPro" id="IPR003954">
    <property type="entry name" value="RRM_euk-type"/>
</dbReference>
<feature type="compositionally biased region" description="Acidic residues" evidence="6">
    <location>
        <begin position="111"/>
        <end position="126"/>
    </location>
</feature>
<dbReference type="STRING" id="74557.A0A1V9Y8G1"/>
<feature type="compositionally biased region" description="Basic and acidic residues" evidence="6">
    <location>
        <begin position="166"/>
        <end position="178"/>
    </location>
</feature>
<evidence type="ECO:0000256" key="3">
    <source>
        <dbReference type="ARBA" id="ARBA00022884"/>
    </source>
</evidence>
<keyword evidence="4" id="KW-0539">Nucleus</keyword>
<dbReference type="Pfam" id="PF00076">
    <property type="entry name" value="RRM_1"/>
    <property type="match status" value="4"/>
</dbReference>
<dbReference type="EMBL" id="JNBS01004853">
    <property type="protein sequence ID" value="OQR82015.1"/>
    <property type="molecule type" value="Genomic_DNA"/>
</dbReference>
<feature type="domain" description="RRM" evidence="7">
    <location>
        <begin position="361"/>
        <end position="444"/>
    </location>
</feature>
<feature type="compositionally biased region" description="Basic residues" evidence="6">
    <location>
        <begin position="132"/>
        <end position="144"/>
    </location>
</feature>
<feature type="compositionally biased region" description="Acidic residues" evidence="6">
    <location>
        <begin position="459"/>
        <end position="468"/>
    </location>
</feature>
<feature type="domain" description="RRM" evidence="7">
    <location>
        <begin position="546"/>
        <end position="654"/>
    </location>
</feature>
<feature type="compositionally biased region" description="Acidic residues" evidence="6">
    <location>
        <begin position="502"/>
        <end position="531"/>
    </location>
</feature>
<comment type="subcellular location">
    <subcellularLocation>
        <location evidence="1">Nucleus</location>
    </subcellularLocation>
</comment>
<accession>A0A1V9Y8G1</accession>
<name>A0A1V9Y8G1_9STRA</name>
<dbReference type="Gene3D" id="3.30.70.330">
    <property type="match status" value="4"/>
</dbReference>
<evidence type="ECO:0000313" key="8">
    <source>
        <dbReference type="EMBL" id="OQR82015.1"/>
    </source>
</evidence>
<feature type="compositionally biased region" description="Basic residues" evidence="6">
    <location>
        <begin position="192"/>
        <end position="202"/>
    </location>
</feature>
<dbReference type="OrthoDB" id="272703at2759"/>
<comment type="caution">
    <text evidence="8">The sequence shown here is derived from an EMBL/GenBank/DDBJ whole genome shotgun (WGS) entry which is preliminary data.</text>
</comment>
<dbReference type="PANTHER" id="PTHR48039:SF5">
    <property type="entry name" value="RNA-BINDING PROTEIN 28"/>
    <property type="match status" value="1"/>
</dbReference>
<dbReference type="PROSITE" id="PS50102">
    <property type="entry name" value="RRM"/>
    <property type="match status" value="4"/>
</dbReference>
<keyword evidence="3 5" id="KW-0694">RNA-binding</keyword>
<evidence type="ECO:0000256" key="1">
    <source>
        <dbReference type="ARBA" id="ARBA00004123"/>
    </source>
</evidence>